<keyword evidence="2" id="KW-1185">Reference proteome</keyword>
<accession>A0A9N9J6U4</accession>
<dbReference type="Proteomes" id="UP000789508">
    <property type="component" value="Unassembled WGS sequence"/>
</dbReference>
<reference evidence="1" key="1">
    <citation type="submission" date="2021-06" db="EMBL/GenBank/DDBJ databases">
        <authorList>
            <person name="Kallberg Y."/>
            <person name="Tangrot J."/>
            <person name="Rosling A."/>
        </authorList>
    </citation>
    <scope>NUCLEOTIDE SEQUENCE</scope>
    <source>
        <strain evidence="1">FL130A</strain>
    </source>
</reference>
<protein>
    <submittedName>
        <fullName evidence="1">3878_t:CDS:1</fullName>
    </submittedName>
</protein>
<feature type="non-terminal residue" evidence="1">
    <location>
        <position position="1"/>
    </location>
</feature>
<feature type="non-terminal residue" evidence="1">
    <location>
        <position position="128"/>
    </location>
</feature>
<sequence length="128" mass="14896">LKDREEFTKLRVYIKLKLKYDHSLISEHNKGKKASIQRSNGEKTIQDIILQDLTCPYTSKITGDFFVLSSNSIKKKPCFISELKPLGLFHPEVYFRILRGQLFIKLSEPENTLKDLIKVIKLESNNLK</sequence>
<comment type="caution">
    <text evidence="1">The sequence shown here is derived from an EMBL/GenBank/DDBJ whole genome shotgun (WGS) entry which is preliminary data.</text>
</comment>
<dbReference type="AlphaFoldDB" id="A0A9N9J6U4"/>
<proteinExistence type="predicted"/>
<organism evidence="1 2">
    <name type="scientific">Ambispora leptoticha</name>
    <dbReference type="NCBI Taxonomy" id="144679"/>
    <lineage>
        <taxon>Eukaryota</taxon>
        <taxon>Fungi</taxon>
        <taxon>Fungi incertae sedis</taxon>
        <taxon>Mucoromycota</taxon>
        <taxon>Glomeromycotina</taxon>
        <taxon>Glomeromycetes</taxon>
        <taxon>Archaeosporales</taxon>
        <taxon>Ambisporaceae</taxon>
        <taxon>Ambispora</taxon>
    </lineage>
</organism>
<gene>
    <name evidence="1" type="ORF">ALEPTO_LOCUS14011</name>
</gene>
<name>A0A9N9J6U4_9GLOM</name>
<dbReference type="EMBL" id="CAJVPS010050861">
    <property type="protein sequence ID" value="CAG8768527.1"/>
    <property type="molecule type" value="Genomic_DNA"/>
</dbReference>
<evidence type="ECO:0000313" key="2">
    <source>
        <dbReference type="Proteomes" id="UP000789508"/>
    </source>
</evidence>
<evidence type="ECO:0000313" key="1">
    <source>
        <dbReference type="EMBL" id="CAG8768527.1"/>
    </source>
</evidence>